<evidence type="ECO:0000256" key="4">
    <source>
        <dbReference type="ARBA" id="ARBA00022670"/>
    </source>
</evidence>
<evidence type="ECO:0000259" key="9">
    <source>
        <dbReference type="Pfam" id="PF20985"/>
    </source>
</evidence>
<sequence length="499" mass="57758">MTRCEAVTLINRNQIMEWFQSFLPEEQNECLDGIRQETAVLRPSRPYRKFFRVASEPGDEGETYAVLVAGSNGWYNYRHQADVGHAYQTLIAHGIPAENIITMMYDDVAHSENNPYKGKLYNRPHGKDVYKGIKIDYKGDDVTPHNFLKVITGNETSAHKKPVLKTTSKDRIFIYFTDHGAVGLVSFPNEILTVSKLIRTLESMHKDKKYSQLVFYLEACESGSMFESVLRNDLDIYAITAANNHESSWGTYCENDMKLPCLGDLFSVNWLDDSDSEDLASETLEYQYELVKKKTNLSHVMHYGDLSIASEVVGLFQGEKTLEHRLRRPKSLDPSRAVNWPSRDIELNHLKSQYSRVNGVYEKSKIARRVQQIYRNRRVSKELFHELVDFYIDSPDTRRRMFQNRRSVLDMDCHHNVVHQFEASCLRFAEVPESMKYVNVLNNLCIELGQEEILGNRKLSLFCRDFDVDAALMNRRNKDLVVEEDDDDEGESPELEDDE</sequence>
<evidence type="ECO:0000256" key="5">
    <source>
        <dbReference type="ARBA" id="ARBA00022729"/>
    </source>
</evidence>
<dbReference type="Pfam" id="PF01650">
    <property type="entry name" value="Peptidase_C13"/>
    <property type="match status" value="1"/>
</dbReference>
<gene>
    <name evidence="10" type="ORF">CAUJ_LOCUS5980</name>
</gene>
<feature type="compositionally biased region" description="Acidic residues" evidence="8">
    <location>
        <begin position="482"/>
        <end position="499"/>
    </location>
</feature>
<dbReference type="InterPro" id="IPR048501">
    <property type="entry name" value="Legum_prodom"/>
</dbReference>
<comment type="similarity">
    <text evidence="2">Belongs to the peptidase C13 family.</text>
</comment>
<feature type="domain" description="Legumain prodomain" evidence="9">
    <location>
        <begin position="370"/>
        <end position="451"/>
    </location>
</feature>
<dbReference type="PRINTS" id="PR00776">
    <property type="entry name" value="HEMOGLOBNASE"/>
</dbReference>
<protein>
    <recommendedName>
        <fullName evidence="3">legumain</fullName>
        <ecNumber evidence="3">3.4.22.34</ecNumber>
    </recommendedName>
</protein>
<dbReference type="GO" id="GO:0006624">
    <property type="term" value="P:vacuolar protein processing"/>
    <property type="evidence" value="ECO:0007669"/>
    <property type="project" value="TreeGrafter"/>
</dbReference>
<dbReference type="GO" id="GO:0004197">
    <property type="term" value="F:cysteine-type endopeptidase activity"/>
    <property type="evidence" value="ECO:0007669"/>
    <property type="project" value="UniProtKB-EC"/>
</dbReference>
<dbReference type="GO" id="GO:0005773">
    <property type="term" value="C:vacuole"/>
    <property type="evidence" value="ECO:0007669"/>
    <property type="project" value="GOC"/>
</dbReference>
<dbReference type="InterPro" id="IPR001096">
    <property type="entry name" value="Peptidase_C13"/>
</dbReference>
<evidence type="ECO:0000256" key="3">
    <source>
        <dbReference type="ARBA" id="ARBA00012628"/>
    </source>
</evidence>
<feature type="region of interest" description="Disordered" evidence="8">
    <location>
        <begin position="480"/>
        <end position="499"/>
    </location>
</feature>
<comment type="caution">
    <text evidence="10">The sequence shown here is derived from an EMBL/GenBank/DDBJ whole genome shotgun (WGS) entry which is preliminary data.</text>
</comment>
<keyword evidence="11" id="KW-1185">Reference proteome</keyword>
<dbReference type="EMBL" id="CAJGYM010000013">
    <property type="protein sequence ID" value="CAD6190061.1"/>
    <property type="molecule type" value="Genomic_DNA"/>
</dbReference>
<name>A0A8S1H3Q6_9PELO</name>
<keyword evidence="6" id="KW-0378">Hydrolase</keyword>
<keyword evidence="5" id="KW-0732">Signal</keyword>
<dbReference type="FunFam" id="3.40.50.1460:FF:000006">
    <property type="entry name" value="Legumain"/>
    <property type="match status" value="1"/>
</dbReference>
<accession>A0A8S1H3Q6</accession>
<dbReference type="AlphaFoldDB" id="A0A8S1H3Q6"/>
<keyword evidence="4" id="KW-0645">Protease</keyword>
<dbReference type="PANTHER" id="PTHR12000">
    <property type="entry name" value="HEMOGLOBINASE FAMILY MEMBER"/>
    <property type="match status" value="1"/>
</dbReference>
<dbReference type="Proteomes" id="UP000835052">
    <property type="component" value="Unassembled WGS sequence"/>
</dbReference>
<keyword evidence="7" id="KW-0788">Thiol protease</keyword>
<dbReference type="Gene3D" id="3.40.50.1460">
    <property type="match status" value="1"/>
</dbReference>
<dbReference type="PANTHER" id="PTHR12000:SF42">
    <property type="entry name" value="LEGUMAIN"/>
    <property type="match status" value="1"/>
</dbReference>
<dbReference type="GO" id="GO:0051603">
    <property type="term" value="P:proteolysis involved in protein catabolic process"/>
    <property type="evidence" value="ECO:0007669"/>
    <property type="project" value="TreeGrafter"/>
</dbReference>
<evidence type="ECO:0000313" key="10">
    <source>
        <dbReference type="EMBL" id="CAD6190061.1"/>
    </source>
</evidence>
<dbReference type="CDD" id="cd21115">
    <property type="entry name" value="legumain_C"/>
    <property type="match status" value="1"/>
</dbReference>
<dbReference type="Gene3D" id="1.10.132.130">
    <property type="match status" value="1"/>
</dbReference>
<dbReference type="InterPro" id="IPR046427">
    <property type="entry name" value="Legumain_prodom_sf"/>
</dbReference>
<proteinExistence type="inferred from homology"/>
<evidence type="ECO:0000256" key="8">
    <source>
        <dbReference type="SAM" id="MobiDB-lite"/>
    </source>
</evidence>
<evidence type="ECO:0000256" key="2">
    <source>
        <dbReference type="ARBA" id="ARBA00009941"/>
    </source>
</evidence>
<comment type="catalytic activity">
    <reaction evidence="1">
        <text>Hydrolysis of proteins and small molecule substrates at -Asn-|-Xaa- bonds.</text>
        <dbReference type="EC" id="3.4.22.34"/>
    </reaction>
</comment>
<evidence type="ECO:0000256" key="7">
    <source>
        <dbReference type="ARBA" id="ARBA00022807"/>
    </source>
</evidence>
<evidence type="ECO:0000256" key="6">
    <source>
        <dbReference type="ARBA" id="ARBA00022801"/>
    </source>
</evidence>
<dbReference type="OrthoDB" id="192611at2759"/>
<dbReference type="Pfam" id="PF20985">
    <property type="entry name" value="Legum_prodom"/>
    <property type="match status" value="1"/>
</dbReference>
<dbReference type="EC" id="3.4.22.34" evidence="3"/>
<evidence type="ECO:0000313" key="11">
    <source>
        <dbReference type="Proteomes" id="UP000835052"/>
    </source>
</evidence>
<organism evidence="10 11">
    <name type="scientific">Caenorhabditis auriculariae</name>
    <dbReference type="NCBI Taxonomy" id="2777116"/>
    <lineage>
        <taxon>Eukaryota</taxon>
        <taxon>Metazoa</taxon>
        <taxon>Ecdysozoa</taxon>
        <taxon>Nematoda</taxon>
        <taxon>Chromadorea</taxon>
        <taxon>Rhabditida</taxon>
        <taxon>Rhabditina</taxon>
        <taxon>Rhabditomorpha</taxon>
        <taxon>Rhabditoidea</taxon>
        <taxon>Rhabditidae</taxon>
        <taxon>Peloderinae</taxon>
        <taxon>Caenorhabditis</taxon>
    </lineage>
</organism>
<evidence type="ECO:0000256" key="1">
    <source>
        <dbReference type="ARBA" id="ARBA00000810"/>
    </source>
</evidence>
<reference evidence="10" key="1">
    <citation type="submission" date="2020-10" db="EMBL/GenBank/DDBJ databases">
        <authorList>
            <person name="Kikuchi T."/>
        </authorList>
    </citation>
    <scope>NUCLEOTIDE SEQUENCE</scope>
    <source>
        <strain evidence="10">NKZ352</strain>
    </source>
</reference>